<evidence type="ECO:0000256" key="2">
    <source>
        <dbReference type="ARBA" id="ARBA00007069"/>
    </source>
</evidence>
<gene>
    <name evidence="10" type="ORF">METZ01_LOCUS192081</name>
</gene>
<comment type="similarity">
    <text evidence="2">Belongs to the binding-protein-dependent transport system permease family. CysTW subfamily.</text>
</comment>
<evidence type="ECO:0000256" key="6">
    <source>
        <dbReference type="ARBA" id="ARBA00022989"/>
    </source>
</evidence>
<evidence type="ECO:0000256" key="1">
    <source>
        <dbReference type="ARBA" id="ARBA00004651"/>
    </source>
</evidence>
<dbReference type="PANTHER" id="PTHR43848:SF2">
    <property type="entry name" value="PUTRESCINE TRANSPORT SYSTEM PERMEASE PROTEIN POTI"/>
    <property type="match status" value="1"/>
</dbReference>
<keyword evidence="4" id="KW-1003">Cell membrane</keyword>
<feature type="transmembrane region" description="Helical" evidence="8">
    <location>
        <begin position="212"/>
        <end position="234"/>
    </location>
</feature>
<protein>
    <recommendedName>
        <fullName evidence="9">ABC transmembrane type-1 domain-containing protein</fullName>
    </recommendedName>
</protein>
<dbReference type="InterPro" id="IPR035906">
    <property type="entry name" value="MetI-like_sf"/>
</dbReference>
<dbReference type="InterPro" id="IPR000515">
    <property type="entry name" value="MetI-like"/>
</dbReference>
<keyword evidence="7 8" id="KW-0472">Membrane</keyword>
<evidence type="ECO:0000313" key="10">
    <source>
        <dbReference type="EMBL" id="SVB39227.1"/>
    </source>
</evidence>
<dbReference type="AlphaFoldDB" id="A0A382DNP7"/>
<feature type="transmembrane region" description="Helical" evidence="8">
    <location>
        <begin position="40"/>
        <end position="65"/>
    </location>
</feature>
<dbReference type="CDD" id="cd06261">
    <property type="entry name" value="TM_PBP2"/>
    <property type="match status" value="1"/>
</dbReference>
<accession>A0A382DNP7</accession>
<feature type="domain" description="ABC transmembrane type-1" evidence="9">
    <location>
        <begin position="41"/>
        <end position="233"/>
    </location>
</feature>
<keyword evidence="3" id="KW-0813">Transport</keyword>
<dbReference type="PROSITE" id="PS50928">
    <property type="entry name" value="ABC_TM1"/>
    <property type="match status" value="1"/>
</dbReference>
<dbReference type="EMBL" id="UINC01039978">
    <property type="protein sequence ID" value="SVB39227.1"/>
    <property type="molecule type" value="Genomic_DNA"/>
</dbReference>
<dbReference type="InterPro" id="IPR051789">
    <property type="entry name" value="Bact_Polyamine_Transport"/>
</dbReference>
<name>A0A382DNP7_9ZZZZ</name>
<dbReference type="SUPFAM" id="SSF161098">
    <property type="entry name" value="MetI-like"/>
    <property type="match status" value="1"/>
</dbReference>
<comment type="subcellular location">
    <subcellularLocation>
        <location evidence="1">Cell membrane</location>
        <topology evidence="1">Multi-pass membrane protein</topology>
    </subcellularLocation>
</comment>
<sequence>MPIILLILFSFNESRLVTVWAGFSTKWYVELMQNQGIKDAAWVTFKVAFISSSVATFLGTIAGLVMTRFGKFRGRTLFSGMIYAPMVMPEVILGLSTLLTFITLAIDRGVLTVTLAHITFSMCYVSVIIQSRMSSYDDSINEAALDLGCTPFRTFLLITFPIILPAVVSGWLLSFTMSLDDLVIASFTSGPGSTTLPMKIYSMVRLGVTPEINAVSTILVGLVTAGVITASLIGKRQRQQLAQS</sequence>
<proteinExistence type="inferred from homology"/>
<dbReference type="GO" id="GO:0005886">
    <property type="term" value="C:plasma membrane"/>
    <property type="evidence" value="ECO:0007669"/>
    <property type="project" value="UniProtKB-SubCell"/>
</dbReference>
<evidence type="ECO:0000256" key="4">
    <source>
        <dbReference type="ARBA" id="ARBA00022475"/>
    </source>
</evidence>
<dbReference type="PANTHER" id="PTHR43848">
    <property type="entry name" value="PUTRESCINE TRANSPORT SYSTEM PERMEASE PROTEIN POTI"/>
    <property type="match status" value="1"/>
</dbReference>
<evidence type="ECO:0000256" key="5">
    <source>
        <dbReference type="ARBA" id="ARBA00022692"/>
    </source>
</evidence>
<dbReference type="Gene3D" id="1.10.3720.10">
    <property type="entry name" value="MetI-like"/>
    <property type="match status" value="1"/>
</dbReference>
<evidence type="ECO:0000256" key="7">
    <source>
        <dbReference type="ARBA" id="ARBA00023136"/>
    </source>
</evidence>
<keyword evidence="6 8" id="KW-1133">Transmembrane helix</keyword>
<keyword evidence="5 8" id="KW-0812">Transmembrane</keyword>
<evidence type="ECO:0000256" key="8">
    <source>
        <dbReference type="SAM" id="Phobius"/>
    </source>
</evidence>
<feature type="transmembrane region" description="Helical" evidence="8">
    <location>
        <begin position="150"/>
        <end position="173"/>
    </location>
</feature>
<dbReference type="Pfam" id="PF00528">
    <property type="entry name" value="BPD_transp_1"/>
    <property type="match status" value="1"/>
</dbReference>
<dbReference type="GO" id="GO:0055085">
    <property type="term" value="P:transmembrane transport"/>
    <property type="evidence" value="ECO:0007669"/>
    <property type="project" value="InterPro"/>
</dbReference>
<feature type="transmembrane region" description="Helical" evidence="8">
    <location>
        <begin position="77"/>
        <end position="104"/>
    </location>
</feature>
<reference evidence="10" key="1">
    <citation type="submission" date="2018-05" db="EMBL/GenBank/DDBJ databases">
        <authorList>
            <person name="Lanie J.A."/>
            <person name="Ng W.-L."/>
            <person name="Kazmierczak K.M."/>
            <person name="Andrzejewski T.M."/>
            <person name="Davidsen T.M."/>
            <person name="Wayne K.J."/>
            <person name="Tettelin H."/>
            <person name="Glass J.I."/>
            <person name="Rusch D."/>
            <person name="Podicherti R."/>
            <person name="Tsui H.-C.T."/>
            <person name="Winkler M.E."/>
        </authorList>
    </citation>
    <scope>NUCLEOTIDE SEQUENCE</scope>
</reference>
<feature type="transmembrane region" description="Helical" evidence="8">
    <location>
        <begin position="110"/>
        <end position="129"/>
    </location>
</feature>
<evidence type="ECO:0000259" key="9">
    <source>
        <dbReference type="PROSITE" id="PS50928"/>
    </source>
</evidence>
<organism evidence="10">
    <name type="scientific">marine metagenome</name>
    <dbReference type="NCBI Taxonomy" id="408172"/>
    <lineage>
        <taxon>unclassified sequences</taxon>
        <taxon>metagenomes</taxon>
        <taxon>ecological metagenomes</taxon>
    </lineage>
</organism>
<evidence type="ECO:0000256" key="3">
    <source>
        <dbReference type="ARBA" id="ARBA00022448"/>
    </source>
</evidence>